<evidence type="ECO:0000256" key="8">
    <source>
        <dbReference type="SAM" id="MobiDB-lite"/>
    </source>
</evidence>
<proteinExistence type="inferred from homology"/>
<comment type="subcellular location">
    <subcellularLocation>
        <location evidence="1 7">Cell membrane</location>
        <topology evidence="1 7">Multi-pass membrane protein</topology>
    </subcellularLocation>
</comment>
<evidence type="ECO:0000256" key="1">
    <source>
        <dbReference type="ARBA" id="ARBA00004651"/>
    </source>
</evidence>
<accession>A0ABP7HW54</accession>
<feature type="transmembrane region" description="Helical" evidence="7">
    <location>
        <begin position="99"/>
        <end position="120"/>
    </location>
</feature>
<keyword evidence="11" id="KW-1185">Reference proteome</keyword>
<feature type="domain" description="ABC transmembrane type-1" evidence="9">
    <location>
        <begin position="88"/>
        <end position="272"/>
    </location>
</feature>
<name>A0ABP7HW54_9ACTN</name>
<dbReference type="PROSITE" id="PS50928">
    <property type="entry name" value="ABC_TM1"/>
    <property type="match status" value="1"/>
</dbReference>
<evidence type="ECO:0000256" key="7">
    <source>
        <dbReference type="RuleBase" id="RU363032"/>
    </source>
</evidence>
<gene>
    <name evidence="10" type="ORF">GCM10022226_23570</name>
</gene>
<dbReference type="RefSeq" id="WP_344937843.1">
    <property type="nucleotide sequence ID" value="NZ_BAAAZR010000003.1"/>
</dbReference>
<evidence type="ECO:0000256" key="3">
    <source>
        <dbReference type="ARBA" id="ARBA00022475"/>
    </source>
</evidence>
<dbReference type="PANTHER" id="PTHR30151">
    <property type="entry name" value="ALKANE SULFONATE ABC TRANSPORTER-RELATED, MEMBRANE SUBUNIT"/>
    <property type="match status" value="1"/>
</dbReference>
<keyword evidence="2 7" id="KW-0813">Transport</keyword>
<dbReference type="Proteomes" id="UP001500888">
    <property type="component" value="Unassembled WGS sequence"/>
</dbReference>
<dbReference type="InterPro" id="IPR000515">
    <property type="entry name" value="MetI-like"/>
</dbReference>
<comment type="caution">
    <text evidence="10">The sequence shown here is derived from an EMBL/GenBank/DDBJ whole genome shotgun (WGS) entry which is preliminary data.</text>
</comment>
<evidence type="ECO:0000256" key="4">
    <source>
        <dbReference type="ARBA" id="ARBA00022692"/>
    </source>
</evidence>
<comment type="similarity">
    <text evidence="7">Belongs to the binding-protein-dependent transport system permease family.</text>
</comment>
<dbReference type="SUPFAM" id="SSF161098">
    <property type="entry name" value="MetI-like"/>
    <property type="match status" value="1"/>
</dbReference>
<feature type="transmembrane region" description="Helical" evidence="7">
    <location>
        <begin position="158"/>
        <end position="177"/>
    </location>
</feature>
<sequence length="289" mass="30767">MPSPALDVQAAREPIRPAGPPDIRDRPPRPPSARTPARSTAWRRWLSPLAVVVIWQAASATGLLPERLLAAPTTIAATTVDLLTDGTLPTAIAVSIQRVAAGFLLGGLCGVLLALVAGLSRAGEHAVDPIMQMLRALPFFGLIPLFILWFGIGETPKVALVALAVSFPLYLNTFAGIRGVDGKLAELARTLKLSRTALVRHIVLPGALPQTLVGLRQSLGVAWLALIVAEQVNADAGLGFMINDAREFLRTDVIVVGLLVYSALGLLTDAVVRLLERRALSWRRGFLSA</sequence>
<dbReference type="PANTHER" id="PTHR30151:SF38">
    <property type="entry name" value="ALIPHATIC SULFONATES TRANSPORT PERMEASE PROTEIN SSUC-RELATED"/>
    <property type="match status" value="1"/>
</dbReference>
<dbReference type="InterPro" id="IPR035906">
    <property type="entry name" value="MetI-like_sf"/>
</dbReference>
<dbReference type="Gene3D" id="1.10.3720.10">
    <property type="entry name" value="MetI-like"/>
    <property type="match status" value="1"/>
</dbReference>
<evidence type="ECO:0000256" key="6">
    <source>
        <dbReference type="ARBA" id="ARBA00023136"/>
    </source>
</evidence>
<evidence type="ECO:0000256" key="5">
    <source>
        <dbReference type="ARBA" id="ARBA00022989"/>
    </source>
</evidence>
<feature type="region of interest" description="Disordered" evidence="8">
    <location>
        <begin position="1"/>
        <end position="38"/>
    </location>
</feature>
<protein>
    <submittedName>
        <fullName evidence="10">ABC transporter permease</fullName>
    </submittedName>
</protein>
<dbReference type="CDD" id="cd06261">
    <property type="entry name" value="TM_PBP2"/>
    <property type="match status" value="1"/>
</dbReference>
<evidence type="ECO:0000313" key="10">
    <source>
        <dbReference type="EMBL" id="GAA3802990.1"/>
    </source>
</evidence>
<dbReference type="Pfam" id="PF00528">
    <property type="entry name" value="BPD_transp_1"/>
    <property type="match status" value="1"/>
</dbReference>
<reference evidence="11" key="1">
    <citation type="journal article" date="2019" name="Int. J. Syst. Evol. Microbiol.">
        <title>The Global Catalogue of Microorganisms (GCM) 10K type strain sequencing project: providing services to taxonomists for standard genome sequencing and annotation.</title>
        <authorList>
            <consortium name="The Broad Institute Genomics Platform"/>
            <consortium name="The Broad Institute Genome Sequencing Center for Infectious Disease"/>
            <person name="Wu L."/>
            <person name="Ma J."/>
        </authorList>
    </citation>
    <scope>NUCLEOTIDE SEQUENCE [LARGE SCALE GENOMIC DNA]</scope>
    <source>
        <strain evidence="11">JCM 16908</strain>
    </source>
</reference>
<keyword evidence="3" id="KW-1003">Cell membrane</keyword>
<feature type="transmembrane region" description="Helical" evidence="7">
    <location>
        <begin position="132"/>
        <end position="152"/>
    </location>
</feature>
<feature type="transmembrane region" description="Helical" evidence="7">
    <location>
        <begin position="253"/>
        <end position="275"/>
    </location>
</feature>
<evidence type="ECO:0000259" key="9">
    <source>
        <dbReference type="PROSITE" id="PS50928"/>
    </source>
</evidence>
<keyword evidence="4 7" id="KW-0812">Transmembrane</keyword>
<organism evidence="10 11">
    <name type="scientific">Sphaerisporangium flaviroseum</name>
    <dbReference type="NCBI Taxonomy" id="509199"/>
    <lineage>
        <taxon>Bacteria</taxon>
        <taxon>Bacillati</taxon>
        <taxon>Actinomycetota</taxon>
        <taxon>Actinomycetes</taxon>
        <taxon>Streptosporangiales</taxon>
        <taxon>Streptosporangiaceae</taxon>
        <taxon>Sphaerisporangium</taxon>
    </lineage>
</organism>
<dbReference type="EMBL" id="BAAAZR010000003">
    <property type="protein sequence ID" value="GAA3802990.1"/>
    <property type="molecule type" value="Genomic_DNA"/>
</dbReference>
<keyword evidence="6 7" id="KW-0472">Membrane</keyword>
<evidence type="ECO:0000313" key="11">
    <source>
        <dbReference type="Proteomes" id="UP001500888"/>
    </source>
</evidence>
<keyword evidence="5 7" id="KW-1133">Transmembrane helix</keyword>
<evidence type="ECO:0000256" key="2">
    <source>
        <dbReference type="ARBA" id="ARBA00022448"/>
    </source>
</evidence>